<name>A0A2U3I408_9BURK</name>
<evidence type="ECO:0000313" key="2">
    <source>
        <dbReference type="Proteomes" id="UP000238169"/>
    </source>
</evidence>
<dbReference type="NCBIfam" id="NF046112">
    <property type="entry name" value="MSMEG_6209_Nter"/>
    <property type="match status" value="1"/>
</dbReference>
<evidence type="ECO:0008006" key="3">
    <source>
        <dbReference type="Google" id="ProtNLM"/>
    </source>
</evidence>
<accession>A0A2U3I408</accession>
<organism evidence="1 2">
    <name type="scientific">Caballeronia novacaledonica</name>
    <dbReference type="NCBI Taxonomy" id="1544861"/>
    <lineage>
        <taxon>Bacteria</taxon>
        <taxon>Pseudomonadati</taxon>
        <taxon>Pseudomonadota</taxon>
        <taxon>Betaproteobacteria</taxon>
        <taxon>Burkholderiales</taxon>
        <taxon>Burkholderiaceae</taxon>
        <taxon>Caballeronia</taxon>
    </lineage>
</organism>
<reference evidence="2" key="1">
    <citation type="submission" date="2018-01" db="EMBL/GenBank/DDBJ databases">
        <authorList>
            <person name="Peeters C."/>
        </authorList>
    </citation>
    <scope>NUCLEOTIDE SEQUENCE [LARGE SCALE GENOMIC DNA]</scope>
</reference>
<dbReference type="RefSeq" id="WP_106854556.1">
    <property type="nucleotide sequence ID" value="NZ_OGTP01000005.1"/>
</dbReference>
<evidence type="ECO:0000313" key="1">
    <source>
        <dbReference type="EMBL" id="SPB14887.1"/>
    </source>
</evidence>
<dbReference type="Pfam" id="PF12085">
    <property type="entry name" value="DUF3562"/>
    <property type="match status" value="1"/>
</dbReference>
<gene>
    <name evidence="1" type="ORF">NOV72_02118</name>
</gene>
<dbReference type="Proteomes" id="UP000238169">
    <property type="component" value="Unassembled WGS sequence"/>
</dbReference>
<dbReference type="EMBL" id="OGTP01000005">
    <property type="protein sequence ID" value="SPB14887.1"/>
    <property type="molecule type" value="Genomic_DNA"/>
</dbReference>
<dbReference type="AlphaFoldDB" id="A0A2U3I408"/>
<dbReference type="Gene3D" id="1.10.8.1060">
    <property type="entry name" value="Corynebacterium glutamicum thioredoxin-dependent arsenate reductase, N-terminal domain"/>
    <property type="match status" value="1"/>
</dbReference>
<protein>
    <recommendedName>
        <fullName evidence="3">DUF3562 domain-containing protein</fullName>
    </recommendedName>
</protein>
<dbReference type="InterPro" id="IPR021945">
    <property type="entry name" value="DUF3562"/>
</dbReference>
<proteinExistence type="predicted"/>
<sequence>MKKNDVSMIVHEIALATNHSEELVADLYTAVAMDMKRDARIMDFVPLLAARRVREDLKARPSAKQGC</sequence>
<keyword evidence="2" id="KW-1185">Reference proteome</keyword>
<dbReference type="OrthoDB" id="8926668at2"/>